<dbReference type="SUPFAM" id="SSF56672">
    <property type="entry name" value="DNA/RNA polymerases"/>
    <property type="match status" value="1"/>
</dbReference>
<comment type="caution">
    <text evidence="1">The sequence shown here is derived from an EMBL/GenBank/DDBJ whole genome shotgun (WGS) entry which is preliminary data.</text>
</comment>
<keyword evidence="2" id="KW-1185">Reference proteome</keyword>
<proteinExistence type="predicted"/>
<dbReference type="PANTHER" id="PTHR24559:SF457">
    <property type="entry name" value="RNA-DIRECTED DNA POLYMERASE HOMOLOG"/>
    <property type="match status" value="1"/>
</dbReference>
<evidence type="ECO:0000313" key="2">
    <source>
        <dbReference type="Proteomes" id="UP000257109"/>
    </source>
</evidence>
<feature type="non-terminal residue" evidence="1">
    <location>
        <position position="1"/>
    </location>
</feature>
<dbReference type="Proteomes" id="UP000257109">
    <property type="component" value="Unassembled WGS sequence"/>
</dbReference>
<dbReference type="Gene3D" id="3.10.10.10">
    <property type="entry name" value="HIV Type 1 Reverse Transcriptase, subunit A, domain 1"/>
    <property type="match status" value="1"/>
</dbReference>
<gene>
    <name evidence="1" type="ORF">CR513_40657</name>
</gene>
<organism evidence="1 2">
    <name type="scientific">Mucuna pruriens</name>
    <name type="common">Velvet bean</name>
    <name type="synonym">Dolichos pruriens</name>
    <dbReference type="NCBI Taxonomy" id="157652"/>
    <lineage>
        <taxon>Eukaryota</taxon>
        <taxon>Viridiplantae</taxon>
        <taxon>Streptophyta</taxon>
        <taxon>Embryophyta</taxon>
        <taxon>Tracheophyta</taxon>
        <taxon>Spermatophyta</taxon>
        <taxon>Magnoliopsida</taxon>
        <taxon>eudicotyledons</taxon>
        <taxon>Gunneridae</taxon>
        <taxon>Pentapetalae</taxon>
        <taxon>rosids</taxon>
        <taxon>fabids</taxon>
        <taxon>Fabales</taxon>
        <taxon>Fabaceae</taxon>
        <taxon>Papilionoideae</taxon>
        <taxon>50 kb inversion clade</taxon>
        <taxon>NPAAA clade</taxon>
        <taxon>indigoferoid/millettioid clade</taxon>
        <taxon>Phaseoleae</taxon>
        <taxon>Mucuna</taxon>
    </lineage>
</organism>
<name>A0A371FL03_MUCPR</name>
<protein>
    <recommendedName>
        <fullName evidence="3">Reverse transcriptase RNase H-like domain-containing protein</fullName>
    </recommendedName>
</protein>
<dbReference type="InterPro" id="IPR043128">
    <property type="entry name" value="Rev_trsase/Diguanyl_cyclase"/>
</dbReference>
<sequence>MAQEDREETTFITTWGTFCYKVIPFGLKNVRTTYQRAMVALFHDMMHKEVEPHLQTPPEKSENKVESGVLGSLRKSQGILGITSYPCPGNAKKTNDTLPNSARRINGLCLGEARCLKEERTSHILSNKKFTDYEQRYPTLQRTCCALV</sequence>
<dbReference type="PANTHER" id="PTHR24559">
    <property type="entry name" value="TRANSPOSON TY3-I GAG-POL POLYPROTEIN"/>
    <property type="match status" value="1"/>
</dbReference>
<dbReference type="Gene3D" id="3.30.70.270">
    <property type="match status" value="1"/>
</dbReference>
<evidence type="ECO:0008006" key="3">
    <source>
        <dbReference type="Google" id="ProtNLM"/>
    </source>
</evidence>
<accession>A0A371FL03</accession>
<evidence type="ECO:0000313" key="1">
    <source>
        <dbReference type="EMBL" id="RDX78976.1"/>
    </source>
</evidence>
<reference evidence="1" key="1">
    <citation type="submission" date="2018-05" db="EMBL/GenBank/DDBJ databases">
        <title>Draft genome of Mucuna pruriens seed.</title>
        <authorList>
            <person name="Nnadi N.E."/>
            <person name="Vos R."/>
            <person name="Hasami M.H."/>
            <person name="Devisetty U.K."/>
            <person name="Aguiy J.C."/>
        </authorList>
    </citation>
    <scope>NUCLEOTIDE SEQUENCE [LARGE SCALE GENOMIC DNA]</scope>
    <source>
        <strain evidence="1">JCA_2017</strain>
    </source>
</reference>
<dbReference type="EMBL" id="QJKJ01008678">
    <property type="protein sequence ID" value="RDX78976.1"/>
    <property type="molecule type" value="Genomic_DNA"/>
</dbReference>
<dbReference type="AlphaFoldDB" id="A0A371FL03"/>
<dbReference type="InterPro" id="IPR053134">
    <property type="entry name" value="RNA-dir_DNA_polymerase"/>
</dbReference>
<dbReference type="OrthoDB" id="1431924at2759"/>
<dbReference type="InterPro" id="IPR043502">
    <property type="entry name" value="DNA/RNA_pol_sf"/>
</dbReference>